<accession>A0A0F9ZY95</accession>
<evidence type="ECO:0000256" key="1">
    <source>
        <dbReference type="SAM" id="Phobius"/>
    </source>
</evidence>
<evidence type="ECO:0000313" key="3">
    <source>
        <dbReference type="Proteomes" id="UP000034302"/>
    </source>
</evidence>
<name>A0A0F9ZY95_9BACT</name>
<feature type="transmembrane region" description="Helical" evidence="1">
    <location>
        <begin position="229"/>
        <end position="247"/>
    </location>
</feature>
<dbReference type="PATRIC" id="fig|1619089.3.peg.372"/>
<organism evidence="2 3">
    <name type="scientific">candidate division WS6 bacterium GW2011_GWC1_33_20</name>
    <dbReference type="NCBI Taxonomy" id="1619089"/>
    <lineage>
        <taxon>Bacteria</taxon>
        <taxon>Candidatus Dojkabacteria</taxon>
    </lineage>
</organism>
<proteinExistence type="predicted"/>
<feature type="transmembrane region" description="Helical" evidence="1">
    <location>
        <begin position="128"/>
        <end position="145"/>
    </location>
</feature>
<dbReference type="InterPro" id="IPR041113">
    <property type="entry name" value="Heliorhodopsin"/>
</dbReference>
<comment type="caution">
    <text evidence="2">The sequence shown here is derived from an EMBL/GenBank/DDBJ whole genome shotgun (WGS) entry which is preliminary data.</text>
</comment>
<gene>
    <name evidence="2" type="ORF">UR34_C0008G0015</name>
</gene>
<dbReference type="NCBIfam" id="NF038020">
    <property type="entry name" value="HeR"/>
    <property type="match status" value="1"/>
</dbReference>
<feature type="transmembrane region" description="Helical" evidence="1">
    <location>
        <begin position="102"/>
        <end position="122"/>
    </location>
</feature>
<feature type="transmembrane region" description="Helical" evidence="1">
    <location>
        <begin position="7"/>
        <end position="28"/>
    </location>
</feature>
<dbReference type="EMBL" id="LBOV01000008">
    <property type="protein sequence ID" value="KKP43956.1"/>
    <property type="molecule type" value="Genomic_DNA"/>
</dbReference>
<protein>
    <recommendedName>
        <fullName evidence="4">Heliorhodopsin HeR</fullName>
    </recommendedName>
</protein>
<keyword evidence="1" id="KW-0472">Membrane</keyword>
<dbReference type="AlphaFoldDB" id="A0A0F9ZY95"/>
<dbReference type="Proteomes" id="UP000034302">
    <property type="component" value="Unassembled WGS sequence"/>
</dbReference>
<feature type="transmembrane region" description="Helical" evidence="1">
    <location>
        <begin position="157"/>
        <end position="179"/>
    </location>
</feature>
<sequence length="253" mass="29220">MDKYKNLRVFNIVMGFFHLIQSILVLILSNDFSLPLNTSYLKFDQATLSLQPFLENVGEIRIGYLVALFLLISSIAHFTISLPKIYEWYIKNIKKGINYARWYEYSISSSIMIVVIAMLVGVYDLSTLLLMFFINMMMILFGLVMEVHNQTTTKTNWISYIFGCIAGIIPWIVVALYLFGSGDGENKAPDFVYWIFFSIFLFFNSFAVNMVLQYGKYGKWKDYTFGEKVYIILSLVAKSLLAWQVFAGTLRPV</sequence>
<keyword evidence="1" id="KW-0812">Transmembrane</keyword>
<evidence type="ECO:0000313" key="2">
    <source>
        <dbReference type="EMBL" id="KKP43956.1"/>
    </source>
</evidence>
<dbReference type="Gene3D" id="1.20.1070.10">
    <property type="entry name" value="Rhodopsin 7-helix transmembrane proteins"/>
    <property type="match status" value="1"/>
</dbReference>
<evidence type="ECO:0008006" key="4">
    <source>
        <dbReference type="Google" id="ProtNLM"/>
    </source>
</evidence>
<feature type="transmembrane region" description="Helical" evidence="1">
    <location>
        <begin position="191"/>
        <end position="208"/>
    </location>
</feature>
<dbReference type="Pfam" id="PF18761">
    <property type="entry name" value="Heliorhodopsin"/>
    <property type="match status" value="1"/>
</dbReference>
<reference evidence="2 3" key="1">
    <citation type="journal article" date="2015" name="Nature">
        <title>rRNA introns, odd ribosomes, and small enigmatic genomes across a large radiation of phyla.</title>
        <authorList>
            <person name="Brown C.T."/>
            <person name="Hug L.A."/>
            <person name="Thomas B.C."/>
            <person name="Sharon I."/>
            <person name="Castelle C.J."/>
            <person name="Singh A."/>
            <person name="Wilkins M.J."/>
            <person name="Williams K.H."/>
            <person name="Banfield J.F."/>
        </authorList>
    </citation>
    <scope>NUCLEOTIDE SEQUENCE [LARGE SCALE GENOMIC DNA]</scope>
</reference>
<feature type="transmembrane region" description="Helical" evidence="1">
    <location>
        <begin position="62"/>
        <end position="82"/>
    </location>
</feature>
<keyword evidence="1" id="KW-1133">Transmembrane helix</keyword>